<gene>
    <name evidence="5" type="ORF">ACFFUV_05200</name>
</gene>
<keyword evidence="3 5" id="KW-0067">ATP-binding</keyword>
<dbReference type="SUPFAM" id="SSF52540">
    <property type="entry name" value="P-loop containing nucleoside triphosphate hydrolases"/>
    <property type="match status" value="1"/>
</dbReference>
<proteinExistence type="predicted"/>
<sequence>MTFQVHQLNIIHSNNQQTLCHNLSFDVSPGQILSLMGPSGCGKSTILSAIAGHLSPEFECKGHIELNGTNLLPLPAEQRKVGILFQDDLLFPHLNVWENLAFAMPNHIKRHQRKHRATQTLKALDLISLAESYPQQISGGQRARVSLLRMLLSEPNLALLDEPFSQLDSDLRTQFRDWVFGQLQQAAIPTVMVTHDQQDIPPSQPLMIWPWEVKNAG</sequence>
<dbReference type="EMBL" id="JBHMEP010000001">
    <property type="protein sequence ID" value="MFB9134368.1"/>
    <property type="molecule type" value="Genomic_DNA"/>
</dbReference>
<dbReference type="Gene3D" id="3.40.50.300">
    <property type="entry name" value="P-loop containing nucleotide triphosphate hydrolases"/>
    <property type="match status" value="1"/>
</dbReference>
<reference evidence="5 6" key="1">
    <citation type="submission" date="2024-09" db="EMBL/GenBank/DDBJ databases">
        <authorList>
            <person name="Sun Q."/>
            <person name="Mori K."/>
        </authorList>
    </citation>
    <scope>NUCLEOTIDE SEQUENCE [LARGE SCALE GENOMIC DNA]</scope>
    <source>
        <strain evidence="5 6">CECT 8064</strain>
    </source>
</reference>
<dbReference type="SMART" id="SM00382">
    <property type="entry name" value="AAA"/>
    <property type="match status" value="1"/>
</dbReference>
<evidence type="ECO:0000256" key="2">
    <source>
        <dbReference type="ARBA" id="ARBA00022741"/>
    </source>
</evidence>
<keyword evidence="1" id="KW-0813">Transport</keyword>
<dbReference type="InterPro" id="IPR017871">
    <property type="entry name" value="ABC_transporter-like_CS"/>
</dbReference>
<name>A0ABV5HJF0_9VIBR</name>
<dbReference type="Proteomes" id="UP001589645">
    <property type="component" value="Unassembled WGS sequence"/>
</dbReference>
<dbReference type="InterPro" id="IPR050093">
    <property type="entry name" value="ABC_SmlMolc_Importer"/>
</dbReference>
<organism evidence="5 6">
    <name type="scientific">Vibrio olivae</name>
    <dbReference type="NCBI Taxonomy" id="1243002"/>
    <lineage>
        <taxon>Bacteria</taxon>
        <taxon>Pseudomonadati</taxon>
        <taxon>Pseudomonadota</taxon>
        <taxon>Gammaproteobacteria</taxon>
        <taxon>Vibrionales</taxon>
        <taxon>Vibrionaceae</taxon>
        <taxon>Vibrio</taxon>
    </lineage>
</organism>
<feature type="domain" description="ABC transporter" evidence="4">
    <location>
        <begin position="5"/>
        <end position="210"/>
    </location>
</feature>
<dbReference type="Pfam" id="PF00005">
    <property type="entry name" value="ABC_tran"/>
    <property type="match status" value="1"/>
</dbReference>
<dbReference type="PANTHER" id="PTHR42781:SF4">
    <property type="entry name" value="SPERMIDINE_PUTRESCINE IMPORT ATP-BINDING PROTEIN POTA"/>
    <property type="match status" value="1"/>
</dbReference>
<dbReference type="RefSeq" id="WP_390190232.1">
    <property type="nucleotide sequence ID" value="NZ_JBHMEP010000001.1"/>
</dbReference>
<dbReference type="InterPro" id="IPR003439">
    <property type="entry name" value="ABC_transporter-like_ATP-bd"/>
</dbReference>
<dbReference type="InterPro" id="IPR003593">
    <property type="entry name" value="AAA+_ATPase"/>
</dbReference>
<dbReference type="GO" id="GO:0005524">
    <property type="term" value="F:ATP binding"/>
    <property type="evidence" value="ECO:0007669"/>
    <property type="project" value="UniProtKB-KW"/>
</dbReference>
<keyword evidence="2" id="KW-0547">Nucleotide-binding</keyword>
<protein>
    <submittedName>
        <fullName evidence="5">ATP-binding cassette domain-containing protein</fullName>
    </submittedName>
</protein>
<accession>A0ABV5HJF0</accession>
<evidence type="ECO:0000313" key="6">
    <source>
        <dbReference type="Proteomes" id="UP001589645"/>
    </source>
</evidence>
<dbReference type="InterPro" id="IPR027417">
    <property type="entry name" value="P-loop_NTPase"/>
</dbReference>
<comment type="caution">
    <text evidence="5">The sequence shown here is derived from an EMBL/GenBank/DDBJ whole genome shotgun (WGS) entry which is preliminary data.</text>
</comment>
<evidence type="ECO:0000313" key="5">
    <source>
        <dbReference type="EMBL" id="MFB9134368.1"/>
    </source>
</evidence>
<evidence type="ECO:0000259" key="4">
    <source>
        <dbReference type="PROSITE" id="PS50893"/>
    </source>
</evidence>
<dbReference type="PROSITE" id="PS00211">
    <property type="entry name" value="ABC_TRANSPORTER_1"/>
    <property type="match status" value="1"/>
</dbReference>
<keyword evidence="6" id="KW-1185">Reference proteome</keyword>
<evidence type="ECO:0000256" key="3">
    <source>
        <dbReference type="ARBA" id="ARBA00022840"/>
    </source>
</evidence>
<dbReference type="PROSITE" id="PS50893">
    <property type="entry name" value="ABC_TRANSPORTER_2"/>
    <property type="match status" value="1"/>
</dbReference>
<dbReference type="PANTHER" id="PTHR42781">
    <property type="entry name" value="SPERMIDINE/PUTRESCINE IMPORT ATP-BINDING PROTEIN POTA"/>
    <property type="match status" value="1"/>
</dbReference>
<evidence type="ECO:0000256" key="1">
    <source>
        <dbReference type="ARBA" id="ARBA00022448"/>
    </source>
</evidence>